<keyword evidence="3" id="KW-1185">Reference proteome</keyword>
<evidence type="ECO:0000313" key="2">
    <source>
        <dbReference type="EMBL" id="CCW19999.1"/>
    </source>
</evidence>
<feature type="region of interest" description="Disordered" evidence="1">
    <location>
        <begin position="1"/>
        <end position="34"/>
    </location>
</feature>
<organism evidence="2 3">
    <name type="scientific">Sphingobium indicum BiD32</name>
    <dbReference type="NCBI Taxonomy" id="1301087"/>
    <lineage>
        <taxon>Bacteria</taxon>
        <taxon>Pseudomonadati</taxon>
        <taxon>Pseudomonadota</taxon>
        <taxon>Alphaproteobacteria</taxon>
        <taxon>Sphingomonadales</taxon>
        <taxon>Sphingomonadaceae</taxon>
        <taxon>Sphingobium</taxon>
    </lineage>
</organism>
<reference evidence="3" key="2">
    <citation type="submission" date="2013-04" db="EMBL/GenBank/DDBJ databases">
        <title>Bisphenol A degrading Sphingobium sp. strain BiD32.</title>
        <authorList>
            <person name="Nielsen J.L."/>
            <person name="Zhou N.A."/>
            <person name="Kjeldal H."/>
        </authorList>
    </citation>
    <scope>NUCLEOTIDE SEQUENCE [LARGE SCALE GENOMIC DNA]</scope>
    <source>
        <strain evidence="3">BiD32</strain>
    </source>
</reference>
<name>N1MTA8_9SPHN</name>
<gene>
    <name evidence="2" type="ORF">EBBID32_43700</name>
</gene>
<dbReference type="EMBL" id="CAVK010000244">
    <property type="protein sequence ID" value="CCW19999.1"/>
    <property type="molecule type" value="Genomic_DNA"/>
</dbReference>
<dbReference type="InterPro" id="IPR053842">
    <property type="entry name" value="NikA-like"/>
</dbReference>
<evidence type="ECO:0000256" key="1">
    <source>
        <dbReference type="SAM" id="MobiDB-lite"/>
    </source>
</evidence>
<dbReference type="Pfam" id="PF21983">
    <property type="entry name" value="NikA-like"/>
    <property type="match status" value="1"/>
</dbReference>
<reference evidence="2 3" key="1">
    <citation type="submission" date="2013-03" db="EMBL/GenBank/DDBJ databases">
        <authorList>
            <person name="Le V."/>
        </authorList>
    </citation>
    <scope>NUCLEOTIDE SEQUENCE [LARGE SCALE GENOMIC DNA]</scope>
    <source>
        <strain evidence="2 3">BiD32</strain>
    </source>
</reference>
<dbReference type="Proteomes" id="UP000013201">
    <property type="component" value="Unassembled WGS sequence"/>
</dbReference>
<dbReference type="AlphaFoldDB" id="N1MTA8"/>
<evidence type="ECO:0008006" key="4">
    <source>
        <dbReference type="Google" id="ProtNLM"/>
    </source>
</evidence>
<comment type="caution">
    <text evidence="2">The sequence shown here is derived from an EMBL/GenBank/DDBJ whole genome shotgun (WGS) entry which is preliminary data.</text>
</comment>
<proteinExistence type="predicted"/>
<sequence>MTDETGPRPNKPDQGTSARRKSEKRQRVRQVKTRMTEAEHAVFLARADKAGMTSAAFLRAAAIGDAGPRAQKRVPADASVLRQVLGHIGKTGSNLNQISRYLHTGGEAQTVLPDIREALADLARIRGLIYDALGKEPDAAAPVLPSPPPSPPES</sequence>
<evidence type="ECO:0000313" key="3">
    <source>
        <dbReference type="Proteomes" id="UP000013201"/>
    </source>
</evidence>
<accession>N1MTA8</accession>
<feature type="compositionally biased region" description="Basic residues" evidence="1">
    <location>
        <begin position="18"/>
        <end position="32"/>
    </location>
</feature>
<dbReference type="RefSeq" id="WP_006966993.1">
    <property type="nucleotide sequence ID" value="NZ_CAVK010000244.1"/>
</dbReference>
<protein>
    <recommendedName>
        <fullName evidence="4">Bacterial mobilisation domain-containing protein</fullName>
    </recommendedName>
</protein>